<dbReference type="Gene3D" id="2.40.40.10">
    <property type="entry name" value="RlpA-like domain"/>
    <property type="match status" value="1"/>
</dbReference>
<accession>A0A9D5M5B0</accession>
<keyword evidence="1" id="KW-0732">Signal</keyword>
<dbReference type="EMBL" id="JADCKB010000007">
    <property type="protein sequence ID" value="MBE5039692.1"/>
    <property type="molecule type" value="Genomic_DNA"/>
</dbReference>
<dbReference type="InterPro" id="IPR011098">
    <property type="entry name" value="G5_dom"/>
</dbReference>
<dbReference type="GO" id="GO:0009254">
    <property type="term" value="P:peptidoglycan turnover"/>
    <property type="evidence" value="ECO:0007669"/>
    <property type="project" value="InterPro"/>
</dbReference>
<dbReference type="Pfam" id="PF07501">
    <property type="entry name" value="G5"/>
    <property type="match status" value="1"/>
</dbReference>
<dbReference type="SUPFAM" id="SSF50685">
    <property type="entry name" value="Barwin-like endoglucanases"/>
    <property type="match status" value="1"/>
</dbReference>
<dbReference type="Gene3D" id="2.20.230.10">
    <property type="entry name" value="Resuscitation-promoting factor rpfb"/>
    <property type="match status" value="1"/>
</dbReference>
<dbReference type="PANTHER" id="PTHR39160">
    <property type="entry name" value="CELL WALL-BINDING PROTEIN YOCH"/>
    <property type="match status" value="1"/>
</dbReference>
<protein>
    <submittedName>
        <fullName evidence="3">G5 domain-containing protein</fullName>
    </submittedName>
</protein>
<dbReference type="Proteomes" id="UP000806542">
    <property type="component" value="Unassembled WGS sequence"/>
</dbReference>
<name>A0A9D5M5B0_9FIRM</name>
<dbReference type="PANTHER" id="PTHR39160:SF4">
    <property type="entry name" value="RESUSCITATION-PROMOTING FACTOR RPFB"/>
    <property type="match status" value="1"/>
</dbReference>
<keyword evidence="4" id="KW-1185">Reference proteome</keyword>
<evidence type="ECO:0000313" key="3">
    <source>
        <dbReference type="EMBL" id="MBE5039692.1"/>
    </source>
</evidence>
<reference evidence="3" key="1">
    <citation type="submission" date="2020-10" db="EMBL/GenBank/DDBJ databases">
        <title>ChiBAC.</title>
        <authorList>
            <person name="Zenner C."/>
            <person name="Hitch T.C.A."/>
            <person name="Clavel T."/>
        </authorList>
    </citation>
    <scope>NUCLEOTIDE SEQUENCE</scope>
    <source>
        <strain evidence="3">DSM 107454</strain>
    </source>
</reference>
<proteinExistence type="predicted"/>
<evidence type="ECO:0000313" key="4">
    <source>
        <dbReference type="Proteomes" id="UP000806542"/>
    </source>
</evidence>
<dbReference type="InterPro" id="IPR036908">
    <property type="entry name" value="RlpA-like_sf"/>
</dbReference>
<dbReference type="Pfam" id="PF06725">
    <property type="entry name" value="3D"/>
    <property type="match status" value="1"/>
</dbReference>
<evidence type="ECO:0000259" key="2">
    <source>
        <dbReference type="PROSITE" id="PS51109"/>
    </source>
</evidence>
<dbReference type="InterPro" id="IPR051933">
    <property type="entry name" value="Resuscitation_pf_RpfB"/>
</dbReference>
<dbReference type="PROSITE" id="PS51109">
    <property type="entry name" value="G5"/>
    <property type="match status" value="1"/>
</dbReference>
<dbReference type="InterPro" id="IPR059180">
    <property type="entry name" value="3D_YorM"/>
</dbReference>
<dbReference type="RefSeq" id="WP_226392257.1">
    <property type="nucleotide sequence ID" value="NZ_JADCKB010000007.1"/>
</dbReference>
<gene>
    <name evidence="3" type="ORF">INF28_04355</name>
</gene>
<dbReference type="SMART" id="SM01208">
    <property type="entry name" value="G5"/>
    <property type="match status" value="1"/>
</dbReference>
<organism evidence="3 4">
    <name type="scientific">Ructibacterium gallinarum</name>
    <dbReference type="NCBI Taxonomy" id="2779355"/>
    <lineage>
        <taxon>Bacteria</taxon>
        <taxon>Bacillati</taxon>
        <taxon>Bacillota</taxon>
        <taxon>Clostridia</taxon>
        <taxon>Eubacteriales</taxon>
        <taxon>Oscillospiraceae</taxon>
        <taxon>Ructibacterium</taxon>
    </lineage>
</organism>
<dbReference type="CDD" id="cd14667">
    <property type="entry name" value="3D_containing_proteins"/>
    <property type="match status" value="1"/>
</dbReference>
<dbReference type="InterPro" id="IPR007137">
    <property type="entry name" value="DUF348"/>
</dbReference>
<sequence length="349" mass="38266">MLKELRGKFSAISASAKKNAALVVASATIITTCCNFTYAAQNVVTIADAGRTPIRITTADTNVGKILSKQGIVLNQGDELNYALSDDIQNDAVIKIYRAMDVSVTYMGETKSYRTVETKVSDILQDLDLPVDAGDVVTPSLDSTVTEGASINVVLYDNHNVTVQEEIAYSTQERENTALASGERRVVQAGQNGVIEYEYNIQYENGKEISRQLVRETRLAEPVEEIVEYGPEDVWELGVVPASKPTNYTRVERFQATAYDASPADNGIWAGKTSTGMPLVYGVVAVDPRVIPYGTKMYIESVDGQYKYGYAIAGDCGGAIKGNKVDLFFPNRSTCYQFGRRDVNIYFLD</sequence>
<dbReference type="Pfam" id="PF03990">
    <property type="entry name" value="DUF348"/>
    <property type="match status" value="2"/>
</dbReference>
<dbReference type="AlphaFoldDB" id="A0A9D5M5B0"/>
<dbReference type="InterPro" id="IPR010611">
    <property type="entry name" value="3D_dom"/>
</dbReference>
<dbReference type="GO" id="GO:0004553">
    <property type="term" value="F:hydrolase activity, hydrolyzing O-glycosyl compounds"/>
    <property type="evidence" value="ECO:0007669"/>
    <property type="project" value="InterPro"/>
</dbReference>
<evidence type="ECO:0000256" key="1">
    <source>
        <dbReference type="ARBA" id="ARBA00022729"/>
    </source>
</evidence>
<dbReference type="GO" id="GO:0019867">
    <property type="term" value="C:outer membrane"/>
    <property type="evidence" value="ECO:0007669"/>
    <property type="project" value="InterPro"/>
</dbReference>
<feature type="domain" description="G5" evidence="2">
    <location>
        <begin position="153"/>
        <end position="233"/>
    </location>
</feature>
<comment type="caution">
    <text evidence="3">The sequence shown here is derived from an EMBL/GenBank/DDBJ whole genome shotgun (WGS) entry which is preliminary data.</text>
</comment>